<accession>A0ABQ4FV55</accession>
<sequence length="102" mass="11223">MRDVIRGAGRRLAGAALRQRTPRSRWRHWGDPGLDSGWSPLAAHLALQLLCLAVWTYAVINAALMVKLLAVTLGGWAALLTVRDVLIVMAKARRRPFRGLSA</sequence>
<name>A0ABQ4FV55_9ACTN</name>
<dbReference type="RefSeq" id="WP_204056311.1">
    <property type="nucleotide sequence ID" value="NZ_BAAAGP010000002.1"/>
</dbReference>
<evidence type="ECO:0000256" key="1">
    <source>
        <dbReference type="SAM" id="Phobius"/>
    </source>
</evidence>
<proteinExistence type="predicted"/>
<evidence type="ECO:0000313" key="3">
    <source>
        <dbReference type="Proteomes" id="UP000603904"/>
    </source>
</evidence>
<comment type="caution">
    <text evidence="2">The sequence shown here is derived from an EMBL/GenBank/DDBJ whole genome shotgun (WGS) entry which is preliminary data.</text>
</comment>
<evidence type="ECO:0000313" key="2">
    <source>
        <dbReference type="EMBL" id="GIH38693.1"/>
    </source>
</evidence>
<dbReference type="EMBL" id="BOOC01000005">
    <property type="protein sequence ID" value="GIH38693.1"/>
    <property type="molecule type" value="Genomic_DNA"/>
</dbReference>
<keyword evidence="1" id="KW-0812">Transmembrane</keyword>
<reference evidence="2 3" key="1">
    <citation type="submission" date="2021-01" db="EMBL/GenBank/DDBJ databases">
        <title>Whole genome shotgun sequence of Microbispora corallina NBRC 16416.</title>
        <authorList>
            <person name="Komaki H."/>
            <person name="Tamura T."/>
        </authorList>
    </citation>
    <scope>NUCLEOTIDE SEQUENCE [LARGE SCALE GENOMIC DNA]</scope>
    <source>
        <strain evidence="2 3">NBRC 16416</strain>
    </source>
</reference>
<keyword evidence="1" id="KW-0472">Membrane</keyword>
<protein>
    <submittedName>
        <fullName evidence="2">Uncharacterized protein</fullName>
    </submittedName>
</protein>
<keyword evidence="1" id="KW-1133">Transmembrane helix</keyword>
<feature type="transmembrane region" description="Helical" evidence="1">
    <location>
        <begin position="66"/>
        <end position="90"/>
    </location>
</feature>
<organism evidence="2 3">
    <name type="scientific">Microbispora corallina</name>
    <dbReference type="NCBI Taxonomy" id="83302"/>
    <lineage>
        <taxon>Bacteria</taxon>
        <taxon>Bacillati</taxon>
        <taxon>Actinomycetota</taxon>
        <taxon>Actinomycetes</taxon>
        <taxon>Streptosporangiales</taxon>
        <taxon>Streptosporangiaceae</taxon>
        <taxon>Microbispora</taxon>
    </lineage>
</organism>
<gene>
    <name evidence="2" type="ORF">Mco01_16930</name>
</gene>
<keyword evidence="3" id="KW-1185">Reference proteome</keyword>
<dbReference type="Proteomes" id="UP000603904">
    <property type="component" value="Unassembled WGS sequence"/>
</dbReference>